<evidence type="ECO:0000313" key="9">
    <source>
        <dbReference type="EMBL" id="PZX57665.1"/>
    </source>
</evidence>
<sequence length="454" mass="51243">MSHPQNATVFLKDKARAKWHDDTLWIVREKRDATIHLIPEWEQLRELASQIKDHTLSKLDYYLEELEKNATANGIKVHWAENAEEHNQIIGKILEEKKCKAIVKSKSILTEECHLNPFLEERGIEVVDTDLGERIIQFLKQPPSHIVMPAIHLKKSDISDIFHEKLHTEKGNVDPVYLTHAARQHLREKFLQAKVAITGVNFAIAETGEFVVCTNEGNADMGVHLADTHIACMGIEKLIPRRKDLGVFLRLLARSATGQSITNYNSHFRSPSPGKELHLILVNNGRTKQLAREKFRNSLKCIRCGACMNTCPIYRRSGGFSYGSTVPGPIGSILSPGIDLKKYSTLPFASTLCGSCTDVCPVKINIHEQLYEWRQEITKAQGSSLKGLSMKLANGIFTSPLAYKISGKMMRASLKTLPNSVIYNPLNAWGKGRNLPELPTESFKDWYKKNRNEQ</sequence>
<accession>A0A2W7S3Q4</accession>
<evidence type="ECO:0000256" key="4">
    <source>
        <dbReference type="ARBA" id="ARBA00022737"/>
    </source>
</evidence>
<reference evidence="9 11" key="1">
    <citation type="submission" date="2018-06" db="EMBL/GenBank/DDBJ databases">
        <title>Genomic Encyclopedia of Archaeal and Bacterial Type Strains, Phase II (KMG-II): from individual species to whole genera.</title>
        <authorList>
            <person name="Goeker M."/>
        </authorList>
    </citation>
    <scope>NUCLEOTIDE SEQUENCE [LARGE SCALE GENOMIC DNA]</scope>
    <source>
        <strain evidence="9 11">DSM 22686</strain>
    </source>
</reference>
<dbReference type="PANTHER" id="PTHR47153:SF2">
    <property type="entry name" value="LACTATE UTILIZATION PROTEIN B"/>
    <property type="match status" value="1"/>
</dbReference>
<dbReference type="InterPro" id="IPR037171">
    <property type="entry name" value="NagB/RpiA_transferase-like"/>
</dbReference>
<dbReference type="PROSITE" id="PS00198">
    <property type="entry name" value="4FE4S_FER_1"/>
    <property type="match status" value="1"/>
</dbReference>
<dbReference type="GO" id="GO:0051539">
    <property type="term" value="F:4 iron, 4 sulfur cluster binding"/>
    <property type="evidence" value="ECO:0007669"/>
    <property type="project" value="UniProtKB-KW"/>
</dbReference>
<keyword evidence="2" id="KW-0004">4Fe-4S</keyword>
<reference evidence="10 12" key="2">
    <citation type="submission" date="2019-08" db="EMBL/GenBank/DDBJ databases">
        <title>Genome of Algoriphagus ratkowskyi IC026.</title>
        <authorList>
            <person name="Bowman J.P."/>
        </authorList>
    </citation>
    <scope>NUCLEOTIDE SEQUENCE [LARGE SCALE GENOMIC DNA]</scope>
    <source>
        <strain evidence="10 12">IC026</strain>
    </source>
</reference>
<protein>
    <submittedName>
        <fullName evidence="9">L-lactate dehydrogenase complex protein LldF</fullName>
    </submittedName>
    <submittedName>
        <fullName evidence="10">Lactate utilization protein</fullName>
    </submittedName>
</protein>
<dbReference type="InterPro" id="IPR024569">
    <property type="entry name" value="LutB_C"/>
</dbReference>
<dbReference type="GO" id="GO:0006089">
    <property type="term" value="P:lactate metabolic process"/>
    <property type="evidence" value="ECO:0007669"/>
    <property type="project" value="InterPro"/>
</dbReference>
<dbReference type="GO" id="GO:0046872">
    <property type="term" value="F:metal ion binding"/>
    <property type="evidence" value="ECO:0007669"/>
    <property type="project" value="UniProtKB-KW"/>
</dbReference>
<evidence type="ECO:0000256" key="7">
    <source>
        <dbReference type="ARBA" id="ARBA00023014"/>
    </source>
</evidence>
<dbReference type="Pfam" id="PF11870">
    <property type="entry name" value="LutB_C"/>
    <property type="match status" value="1"/>
</dbReference>
<evidence type="ECO:0000256" key="1">
    <source>
        <dbReference type="ARBA" id="ARBA00022448"/>
    </source>
</evidence>
<dbReference type="EMBL" id="QKZU01000006">
    <property type="protein sequence ID" value="PZX57665.1"/>
    <property type="molecule type" value="Genomic_DNA"/>
</dbReference>
<feature type="domain" description="4Fe-4S ferredoxin-type" evidence="8">
    <location>
        <begin position="292"/>
        <end position="312"/>
    </location>
</feature>
<dbReference type="Pfam" id="PF13183">
    <property type="entry name" value="Fer4_8"/>
    <property type="match status" value="1"/>
</dbReference>
<evidence type="ECO:0000259" key="8">
    <source>
        <dbReference type="PROSITE" id="PS51379"/>
    </source>
</evidence>
<evidence type="ECO:0000313" key="11">
    <source>
        <dbReference type="Proteomes" id="UP000249115"/>
    </source>
</evidence>
<evidence type="ECO:0000313" key="10">
    <source>
        <dbReference type="EMBL" id="TXD78936.1"/>
    </source>
</evidence>
<comment type="caution">
    <text evidence="9">The sequence shown here is derived from an EMBL/GenBank/DDBJ whole genome shotgun (WGS) entry which is preliminary data.</text>
</comment>
<keyword evidence="3" id="KW-0479">Metal-binding</keyword>
<dbReference type="PROSITE" id="PS51379">
    <property type="entry name" value="4FE4S_FER_2"/>
    <property type="match status" value="1"/>
</dbReference>
<evidence type="ECO:0000313" key="12">
    <source>
        <dbReference type="Proteomes" id="UP000321927"/>
    </source>
</evidence>
<keyword evidence="12" id="KW-1185">Reference proteome</keyword>
<dbReference type="InterPro" id="IPR003741">
    <property type="entry name" value="LUD_dom"/>
</dbReference>
<organism evidence="9 11">
    <name type="scientific">Algoriphagus ratkowskyi</name>
    <dbReference type="NCBI Taxonomy" id="57028"/>
    <lineage>
        <taxon>Bacteria</taxon>
        <taxon>Pseudomonadati</taxon>
        <taxon>Bacteroidota</taxon>
        <taxon>Cytophagia</taxon>
        <taxon>Cytophagales</taxon>
        <taxon>Cyclobacteriaceae</taxon>
        <taxon>Algoriphagus</taxon>
    </lineage>
</organism>
<dbReference type="Gene3D" id="3.40.50.10420">
    <property type="entry name" value="NagB/RpiA/CoA transferase-like"/>
    <property type="match status" value="1"/>
</dbReference>
<dbReference type="RefSeq" id="WP_086498606.1">
    <property type="nucleotide sequence ID" value="NZ_MSSV01000002.1"/>
</dbReference>
<dbReference type="EMBL" id="VORV01000003">
    <property type="protein sequence ID" value="TXD78936.1"/>
    <property type="molecule type" value="Genomic_DNA"/>
</dbReference>
<evidence type="ECO:0000256" key="3">
    <source>
        <dbReference type="ARBA" id="ARBA00022723"/>
    </source>
</evidence>
<evidence type="ECO:0000256" key="5">
    <source>
        <dbReference type="ARBA" id="ARBA00022982"/>
    </source>
</evidence>
<gene>
    <name evidence="10" type="ORF">ESW18_05310</name>
    <name evidence="9" type="ORF">LV84_01794</name>
</gene>
<dbReference type="Gene3D" id="1.10.1060.10">
    <property type="entry name" value="Alpha-helical ferredoxin"/>
    <property type="match status" value="1"/>
</dbReference>
<dbReference type="InterPro" id="IPR024185">
    <property type="entry name" value="FTHF_cligase-like_sf"/>
</dbReference>
<dbReference type="Proteomes" id="UP000321927">
    <property type="component" value="Unassembled WGS sequence"/>
</dbReference>
<keyword evidence="6" id="KW-0408">Iron</keyword>
<keyword evidence="7" id="KW-0411">Iron-sulfur</keyword>
<dbReference type="InterPro" id="IPR009051">
    <property type="entry name" value="Helical_ferredxn"/>
</dbReference>
<dbReference type="InterPro" id="IPR017896">
    <property type="entry name" value="4Fe4S_Fe-S-bd"/>
</dbReference>
<dbReference type="SUPFAM" id="SSF100950">
    <property type="entry name" value="NagB/RpiA/CoA transferase-like"/>
    <property type="match status" value="1"/>
</dbReference>
<name>A0A2W7S3Q4_9BACT</name>
<dbReference type="OrthoDB" id="9782337at2"/>
<dbReference type="InterPro" id="IPR017900">
    <property type="entry name" value="4Fe4S_Fe_S_CS"/>
</dbReference>
<evidence type="ECO:0000256" key="2">
    <source>
        <dbReference type="ARBA" id="ARBA00022485"/>
    </source>
</evidence>
<dbReference type="Proteomes" id="UP000249115">
    <property type="component" value="Unassembled WGS sequence"/>
</dbReference>
<dbReference type="PANTHER" id="PTHR47153">
    <property type="entry name" value="LACTATE UTILIZATION PROTEIN B"/>
    <property type="match status" value="1"/>
</dbReference>
<dbReference type="Pfam" id="PF02589">
    <property type="entry name" value="LUD_dom"/>
    <property type="match status" value="1"/>
</dbReference>
<keyword evidence="1" id="KW-0813">Transport</keyword>
<keyword evidence="5" id="KW-0249">Electron transport</keyword>
<dbReference type="AlphaFoldDB" id="A0A2W7S3Q4"/>
<keyword evidence="4" id="KW-0677">Repeat</keyword>
<dbReference type="SUPFAM" id="SSF54862">
    <property type="entry name" value="4Fe-4S ferredoxins"/>
    <property type="match status" value="1"/>
</dbReference>
<proteinExistence type="predicted"/>
<dbReference type="InterPro" id="IPR004452">
    <property type="entry name" value="LutB/LldF"/>
</dbReference>
<evidence type="ECO:0000256" key="6">
    <source>
        <dbReference type="ARBA" id="ARBA00023004"/>
    </source>
</evidence>